<dbReference type="PRINTS" id="PR00237">
    <property type="entry name" value="GPCRRHODOPSN"/>
</dbReference>
<evidence type="ECO:0000256" key="12">
    <source>
        <dbReference type="RuleBase" id="RU000688"/>
    </source>
</evidence>
<evidence type="ECO:0000256" key="5">
    <source>
        <dbReference type="ARBA" id="ARBA00022989"/>
    </source>
</evidence>
<keyword evidence="6 12" id="KW-0297">G-protein coupled receptor</keyword>
<dbReference type="InterPro" id="IPR003983">
    <property type="entry name" value="Leukotriene_B4_typ-1_rcpt"/>
</dbReference>
<feature type="transmembrane region" description="Helical" evidence="14">
    <location>
        <begin position="232"/>
        <end position="249"/>
    </location>
</feature>
<feature type="transmembrane region" description="Helical" evidence="14">
    <location>
        <begin position="147"/>
        <end position="168"/>
    </location>
</feature>
<dbReference type="PRINTS" id="PR01477">
    <property type="entry name" value="LTB1RECEPTOR"/>
</dbReference>
<dbReference type="GeneTree" id="ENSGT00950000182966"/>
<evidence type="ECO:0000256" key="1">
    <source>
        <dbReference type="ARBA" id="ARBA00004651"/>
    </source>
</evidence>
<dbReference type="PROSITE" id="PS00237">
    <property type="entry name" value="G_PROTEIN_RECEP_F1_1"/>
    <property type="match status" value="1"/>
</dbReference>
<dbReference type="GO" id="GO:0006954">
    <property type="term" value="P:inflammatory response"/>
    <property type="evidence" value="ECO:0007669"/>
    <property type="project" value="TreeGrafter"/>
</dbReference>
<organism evidence="16 17">
    <name type="scientific">Sphenodon punctatus</name>
    <name type="common">Tuatara</name>
    <name type="synonym">Hatteria punctata</name>
    <dbReference type="NCBI Taxonomy" id="8508"/>
    <lineage>
        <taxon>Eukaryota</taxon>
        <taxon>Metazoa</taxon>
        <taxon>Chordata</taxon>
        <taxon>Craniata</taxon>
        <taxon>Vertebrata</taxon>
        <taxon>Euteleostomi</taxon>
        <taxon>Lepidosauria</taxon>
        <taxon>Sphenodontia</taxon>
        <taxon>Sphenodontidae</taxon>
        <taxon>Sphenodon</taxon>
    </lineage>
</organism>
<keyword evidence="5 14" id="KW-1133">Transmembrane helix</keyword>
<feature type="transmembrane region" description="Helical" evidence="14">
    <location>
        <begin position="106"/>
        <end position="126"/>
    </location>
</feature>
<feature type="transmembrane region" description="Helical" evidence="14">
    <location>
        <begin position="188"/>
        <end position="211"/>
    </location>
</feature>
<evidence type="ECO:0000256" key="13">
    <source>
        <dbReference type="SAM" id="MobiDB-lite"/>
    </source>
</evidence>
<comment type="similarity">
    <text evidence="12">Belongs to the G-protein coupled receptor 1 family.</text>
</comment>
<protein>
    <submittedName>
        <fullName evidence="16">Leukotriene B4 receptor</fullName>
    </submittedName>
</protein>
<dbReference type="InterPro" id="IPR000826">
    <property type="entry name" value="Formyl_rcpt-rel"/>
</dbReference>
<evidence type="ECO:0000256" key="2">
    <source>
        <dbReference type="ARBA" id="ARBA00022475"/>
    </source>
</evidence>
<dbReference type="PRINTS" id="PR01476">
    <property type="entry name" value="LTBRECEPTOR"/>
</dbReference>
<keyword evidence="4 12" id="KW-0812">Transmembrane</keyword>
<dbReference type="InterPro" id="IPR017452">
    <property type="entry name" value="GPCR_Rhodpsn_7TM"/>
</dbReference>
<dbReference type="PANTHER" id="PTHR24225:SF72">
    <property type="entry name" value="G-PROTEIN COUPLED RECEPTORS FAMILY 1 PROFILE DOMAIN-CONTAINING PROTEIN-RELATED"/>
    <property type="match status" value="1"/>
</dbReference>
<evidence type="ECO:0000256" key="6">
    <source>
        <dbReference type="ARBA" id="ARBA00023040"/>
    </source>
</evidence>
<dbReference type="SUPFAM" id="SSF81321">
    <property type="entry name" value="Family A G protein-coupled receptor-like"/>
    <property type="match status" value="1"/>
</dbReference>
<dbReference type="PROSITE" id="PS50262">
    <property type="entry name" value="G_PROTEIN_RECEP_F1_2"/>
    <property type="match status" value="1"/>
</dbReference>
<dbReference type="GO" id="GO:0007200">
    <property type="term" value="P:phospholipase C-activating G protein-coupled receptor signaling pathway"/>
    <property type="evidence" value="ECO:0007669"/>
    <property type="project" value="TreeGrafter"/>
</dbReference>
<feature type="transmembrane region" description="Helical" evidence="14">
    <location>
        <begin position="275"/>
        <end position="299"/>
    </location>
</feature>
<feature type="transmembrane region" description="Helical" evidence="14">
    <location>
        <begin position="31"/>
        <end position="54"/>
    </location>
</feature>
<dbReference type="Ensembl" id="ENSSPUT00000012950.1">
    <property type="protein sequence ID" value="ENSSPUP00000012145.1"/>
    <property type="gene ID" value="ENSSPUG00000009316.1"/>
</dbReference>
<proteinExistence type="inferred from homology"/>
<dbReference type="Gene3D" id="1.20.1070.10">
    <property type="entry name" value="Rhodopsin 7-helix transmembrane proteins"/>
    <property type="match status" value="1"/>
</dbReference>
<evidence type="ECO:0000256" key="11">
    <source>
        <dbReference type="ARBA" id="ARBA00025736"/>
    </source>
</evidence>
<keyword evidence="7 14" id="KW-0472">Membrane</keyword>
<evidence type="ECO:0000256" key="7">
    <source>
        <dbReference type="ARBA" id="ARBA00023136"/>
    </source>
</evidence>
<keyword evidence="17" id="KW-1185">Reference proteome</keyword>
<feature type="domain" description="G-protein coupled receptors family 1 profile" evidence="15">
    <location>
        <begin position="48"/>
        <end position="291"/>
    </location>
</feature>
<keyword evidence="9" id="KW-0325">Glycoprotein</keyword>
<dbReference type="GO" id="GO:0007204">
    <property type="term" value="P:positive regulation of cytosolic calcium ion concentration"/>
    <property type="evidence" value="ECO:0007669"/>
    <property type="project" value="TreeGrafter"/>
</dbReference>
<gene>
    <name evidence="16" type="primary">LTB4R</name>
</gene>
<dbReference type="AlphaFoldDB" id="A0A8D0GXJ2"/>
<dbReference type="Proteomes" id="UP000694392">
    <property type="component" value="Unplaced"/>
</dbReference>
<keyword evidence="8 12" id="KW-0675">Receptor</keyword>
<dbReference type="InterPro" id="IPR003981">
    <property type="entry name" value="Leukotriene_B4_rcpt"/>
</dbReference>
<evidence type="ECO:0000313" key="16">
    <source>
        <dbReference type="Ensembl" id="ENSSPUP00000012140.1"/>
    </source>
</evidence>
<evidence type="ECO:0000313" key="17">
    <source>
        <dbReference type="Proteomes" id="UP000694392"/>
    </source>
</evidence>
<evidence type="ECO:0000256" key="3">
    <source>
        <dbReference type="ARBA" id="ARBA00022553"/>
    </source>
</evidence>
<dbReference type="FunFam" id="1.20.1070.10:FF:000109">
    <property type="entry name" value="Leukotriene B4 receptor"/>
    <property type="match status" value="1"/>
</dbReference>
<dbReference type="GO" id="GO:0004974">
    <property type="term" value="F:leukotriene receptor activity"/>
    <property type="evidence" value="ECO:0007669"/>
    <property type="project" value="InterPro"/>
</dbReference>
<accession>A0A8D0GXJ2</accession>
<feature type="compositionally biased region" description="Basic and acidic residues" evidence="13">
    <location>
        <begin position="354"/>
        <end position="368"/>
    </location>
</feature>
<dbReference type="InterPro" id="IPR000276">
    <property type="entry name" value="GPCR_Rhodpsn"/>
</dbReference>
<keyword evidence="3" id="KW-0597">Phosphoprotein</keyword>
<feature type="region of interest" description="Disordered" evidence="13">
    <location>
        <begin position="337"/>
        <end position="374"/>
    </location>
</feature>
<name>A0A8D0GXJ2_SPHPU</name>
<keyword evidence="2" id="KW-1003">Cell membrane</keyword>
<evidence type="ECO:0000256" key="14">
    <source>
        <dbReference type="SAM" id="Phobius"/>
    </source>
</evidence>
<evidence type="ECO:0000256" key="9">
    <source>
        <dbReference type="ARBA" id="ARBA00023180"/>
    </source>
</evidence>
<sequence>MVELSAKLPPVPTASMANETSTSAPFPIPGATLSIIALSLAFGVGFPGNVFVVWTTMCRMSKRTVTSLLILHLALADLTVLLTAPFFLRLLSISRWELGDGGCRTLHYMCGVSMYASVLIIVLMSFDRCLAVSKPFVSQKIRTKRTLRQLVLAIWVMAFLLAIPVIFYRKFIPSIIHCIPYHPSHGHLAFHNLFETLTGFVLPFAAILFSYGVIGQRLQETRFRRKRRTSRLIILIVVTFALFWFPYHLTNTLDVAGALSGSEGVKNAGKSMRPLVIALAFLSSSVNPILYTFMGGSLIRSAGIGFMAKLFEGTASEMSSTRHGTGKSTQRCKEAEMMNHNDYESPEYLTTSTKDTETSREISREAGKSVDPLE</sequence>
<dbReference type="PANTHER" id="PTHR24225">
    <property type="entry name" value="CHEMOTACTIC RECEPTOR"/>
    <property type="match status" value="1"/>
</dbReference>
<comment type="subcellular location">
    <subcellularLocation>
        <location evidence="1">Cell membrane</location>
        <topology evidence="1">Multi-pass membrane protein</topology>
    </subcellularLocation>
</comment>
<reference evidence="16" key="1">
    <citation type="submission" date="2025-05" db="UniProtKB">
        <authorList>
            <consortium name="Ensembl"/>
        </authorList>
    </citation>
    <scope>IDENTIFICATION</scope>
</reference>
<dbReference type="Ensembl" id="ENSSPUT00000012945.1">
    <property type="protein sequence ID" value="ENSSPUP00000012140.1"/>
    <property type="gene ID" value="ENSSPUG00000009316.1"/>
</dbReference>
<evidence type="ECO:0000256" key="10">
    <source>
        <dbReference type="ARBA" id="ARBA00023224"/>
    </source>
</evidence>
<dbReference type="GO" id="GO:0004875">
    <property type="term" value="F:complement receptor activity"/>
    <property type="evidence" value="ECO:0007669"/>
    <property type="project" value="TreeGrafter"/>
</dbReference>
<dbReference type="SMART" id="SM01381">
    <property type="entry name" value="7TM_GPCR_Srsx"/>
    <property type="match status" value="1"/>
</dbReference>
<feature type="transmembrane region" description="Helical" evidence="14">
    <location>
        <begin position="66"/>
        <end position="86"/>
    </location>
</feature>
<dbReference type="OMA" id="QRMRTKR"/>
<dbReference type="Pfam" id="PF00001">
    <property type="entry name" value="7tm_1"/>
    <property type="match status" value="1"/>
</dbReference>
<evidence type="ECO:0000256" key="8">
    <source>
        <dbReference type="ARBA" id="ARBA00023170"/>
    </source>
</evidence>
<evidence type="ECO:0000256" key="4">
    <source>
        <dbReference type="ARBA" id="ARBA00022692"/>
    </source>
</evidence>
<comment type="similarity">
    <text evidence="11">Belongs to the chemokine-like receptor (CMKLR) family.</text>
</comment>
<dbReference type="GO" id="GO:0005886">
    <property type="term" value="C:plasma membrane"/>
    <property type="evidence" value="ECO:0007669"/>
    <property type="project" value="UniProtKB-SubCell"/>
</dbReference>
<evidence type="ECO:0000259" key="15">
    <source>
        <dbReference type="PROSITE" id="PS50262"/>
    </source>
</evidence>
<keyword evidence="10 12" id="KW-0807">Transducer</keyword>